<evidence type="ECO:0000313" key="2">
    <source>
        <dbReference type="EMBL" id="MPC98544.1"/>
    </source>
</evidence>
<gene>
    <name evidence="2" type="ORF">E2C01_093918</name>
</gene>
<keyword evidence="3" id="KW-1185">Reference proteome</keyword>
<name>A0A5B7K1Q3_PORTR</name>
<feature type="region of interest" description="Disordered" evidence="1">
    <location>
        <begin position="1"/>
        <end position="43"/>
    </location>
</feature>
<comment type="caution">
    <text evidence="2">The sequence shown here is derived from an EMBL/GenBank/DDBJ whole genome shotgun (WGS) entry which is preliminary data.</text>
</comment>
<feature type="region of interest" description="Disordered" evidence="1">
    <location>
        <begin position="100"/>
        <end position="140"/>
    </location>
</feature>
<accession>A0A5B7K1Q3</accession>
<feature type="compositionally biased region" description="Basic and acidic residues" evidence="1">
    <location>
        <begin position="8"/>
        <end position="25"/>
    </location>
</feature>
<sequence>MQGEEEDGRGRREGVRRSGGREGGDAHGWPSSLVYKRPSRCPELPGRVLVSPAYSWRWAESPLRPFSASTTFCPSLHPHLPLSLPRLPFPCLKVSSEELRTRKHNESGGKMGVSAGKECTKAPCSHKSGVGSRYRHFASR</sequence>
<protein>
    <submittedName>
        <fullName evidence="2">Uncharacterized protein</fullName>
    </submittedName>
</protein>
<evidence type="ECO:0000256" key="1">
    <source>
        <dbReference type="SAM" id="MobiDB-lite"/>
    </source>
</evidence>
<organism evidence="2 3">
    <name type="scientific">Portunus trituberculatus</name>
    <name type="common">Swimming crab</name>
    <name type="synonym">Neptunus trituberculatus</name>
    <dbReference type="NCBI Taxonomy" id="210409"/>
    <lineage>
        <taxon>Eukaryota</taxon>
        <taxon>Metazoa</taxon>
        <taxon>Ecdysozoa</taxon>
        <taxon>Arthropoda</taxon>
        <taxon>Crustacea</taxon>
        <taxon>Multicrustacea</taxon>
        <taxon>Malacostraca</taxon>
        <taxon>Eumalacostraca</taxon>
        <taxon>Eucarida</taxon>
        <taxon>Decapoda</taxon>
        <taxon>Pleocyemata</taxon>
        <taxon>Brachyura</taxon>
        <taxon>Eubrachyura</taxon>
        <taxon>Portunoidea</taxon>
        <taxon>Portunidae</taxon>
        <taxon>Portuninae</taxon>
        <taxon>Portunus</taxon>
    </lineage>
</organism>
<dbReference type="Proteomes" id="UP000324222">
    <property type="component" value="Unassembled WGS sequence"/>
</dbReference>
<evidence type="ECO:0000313" key="3">
    <source>
        <dbReference type="Proteomes" id="UP000324222"/>
    </source>
</evidence>
<dbReference type="EMBL" id="VSRR010114532">
    <property type="protein sequence ID" value="MPC98544.1"/>
    <property type="molecule type" value="Genomic_DNA"/>
</dbReference>
<proteinExistence type="predicted"/>
<dbReference type="AlphaFoldDB" id="A0A5B7K1Q3"/>
<reference evidence="2 3" key="1">
    <citation type="submission" date="2019-05" db="EMBL/GenBank/DDBJ databases">
        <title>Another draft genome of Portunus trituberculatus and its Hox gene families provides insights of decapod evolution.</title>
        <authorList>
            <person name="Jeong J.-H."/>
            <person name="Song I."/>
            <person name="Kim S."/>
            <person name="Choi T."/>
            <person name="Kim D."/>
            <person name="Ryu S."/>
            <person name="Kim W."/>
        </authorList>
    </citation>
    <scope>NUCLEOTIDE SEQUENCE [LARGE SCALE GENOMIC DNA]</scope>
    <source>
        <tissue evidence="2">Muscle</tissue>
    </source>
</reference>